<dbReference type="OrthoDB" id="9781621at2"/>
<reference evidence="7 8" key="1">
    <citation type="submission" date="2018-10" db="EMBL/GenBank/DDBJ databases">
        <authorList>
            <person name="Li J."/>
        </authorList>
    </citation>
    <scope>NUCLEOTIDE SEQUENCE [LARGE SCALE GENOMIC DNA]</scope>
    <source>
        <strain evidence="7 8">IF 016277</strain>
    </source>
</reference>
<evidence type="ECO:0000313" key="7">
    <source>
        <dbReference type="EMBL" id="RLP76987.1"/>
    </source>
</evidence>
<keyword evidence="8" id="KW-1185">Reference proteome</keyword>
<dbReference type="PANTHER" id="PTHR42913">
    <property type="entry name" value="APOPTOSIS-INDUCING FACTOR 1"/>
    <property type="match status" value="1"/>
</dbReference>
<dbReference type="PANTHER" id="PTHR42913:SF3">
    <property type="entry name" value="64 KDA MITOCHONDRIAL NADH DEHYDROGENASE (EUROFUNG)"/>
    <property type="match status" value="1"/>
</dbReference>
<dbReference type="GO" id="GO:0003955">
    <property type="term" value="F:NAD(P)H dehydrogenase (quinone) activity"/>
    <property type="evidence" value="ECO:0007669"/>
    <property type="project" value="TreeGrafter"/>
</dbReference>
<evidence type="ECO:0000256" key="4">
    <source>
        <dbReference type="ARBA" id="ARBA00022827"/>
    </source>
</evidence>
<evidence type="ECO:0000256" key="2">
    <source>
        <dbReference type="ARBA" id="ARBA00005272"/>
    </source>
</evidence>
<evidence type="ECO:0000259" key="6">
    <source>
        <dbReference type="Pfam" id="PF07992"/>
    </source>
</evidence>
<dbReference type="InterPro" id="IPR023753">
    <property type="entry name" value="FAD/NAD-binding_dom"/>
</dbReference>
<dbReference type="InterPro" id="IPR051169">
    <property type="entry name" value="NADH-Q_oxidoreductase"/>
</dbReference>
<evidence type="ECO:0000256" key="5">
    <source>
        <dbReference type="ARBA" id="ARBA00023002"/>
    </source>
</evidence>
<gene>
    <name evidence="7" type="ORF">D9V32_05005</name>
</gene>
<dbReference type="SUPFAM" id="SSF51905">
    <property type="entry name" value="FAD/NAD(P)-binding domain"/>
    <property type="match status" value="1"/>
</dbReference>
<protein>
    <submittedName>
        <fullName evidence="7">Dehydrogenase</fullName>
    </submittedName>
</protein>
<proteinExistence type="inferred from homology"/>
<accession>A0A3L7A9W5</accession>
<dbReference type="RefSeq" id="WP_121647796.1">
    <property type="nucleotide sequence ID" value="NZ_RCUX01000003.1"/>
</dbReference>
<comment type="caution">
    <text evidence="7">The sequence shown here is derived from an EMBL/GenBank/DDBJ whole genome shotgun (WGS) entry which is preliminary data.</text>
</comment>
<sequence length="387" mass="41669">MSVPTRVLILGAGYAGLMAANRIAGRFGEAEHVTITLLNPVADFVERIRLHELAAGTRETAVVPMSSLLHERVDPFRGTAARIDAERRLVYLTEGGEPLAYDVLLYGVGSVQGGESRPDGALTLRDPAEARRVRERLSSLAAGSCVTVIGAGLTGIELSTEIAERHPHLRVRILTRGTAGDDLSPAGKRSLLRRMRALGIELAEHTEVWAIDDRLLTLADGRTLPSACTVWTAGFSVPDLARASGLPVDESGRLLVDQTLTCTQYPTVFGAGDAVRAPREVAGQLRMSCAAALPMGAHAADSIIARMTRHEPTALSAGFVLRCVSLGRRAGLIQGVYADDRVRRIVLRCRTAALLKERVCQMTLSWIRGERRRSGSFTWPAGPGTTR</sequence>
<dbReference type="InterPro" id="IPR036188">
    <property type="entry name" value="FAD/NAD-bd_sf"/>
</dbReference>
<dbReference type="PRINTS" id="PR00368">
    <property type="entry name" value="FADPNR"/>
</dbReference>
<dbReference type="PRINTS" id="PR00411">
    <property type="entry name" value="PNDRDTASEI"/>
</dbReference>
<feature type="domain" description="FAD/NAD(P)-binding" evidence="6">
    <location>
        <begin position="6"/>
        <end position="280"/>
    </location>
</feature>
<keyword evidence="4" id="KW-0274">FAD</keyword>
<evidence type="ECO:0000313" key="8">
    <source>
        <dbReference type="Proteomes" id="UP000272503"/>
    </source>
</evidence>
<evidence type="ECO:0000256" key="1">
    <source>
        <dbReference type="ARBA" id="ARBA00001974"/>
    </source>
</evidence>
<keyword evidence="5" id="KW-0560">Oxidoreductase</keyword>
<comment type="cofactor">
    <cofactor evidence="1">
        <name>FAD</name>
        <dbReference type="ChEBI" id="CHEBI:57692"/>
    </cofactor>
</comment>
<dbReference type="Proteomes" id="UP000272503">
    <property type="component" value="Unassembled WGS sequence"/>
</dbReference>
<comment type="similarity">
    <text evidence="2">Belongs to the NADH dehydrogenase family.</text>
</comment>
<dbReference type="Gene3D" id="3.50.50.100">
    <property type="match status" value="1"/>
</dbReference>
<name>A0A3L7A9W5_9MICO</name>
<evidence type="ECO:0000256" key="3">
    <source>
        <dbReference type="ARBA" id="ARBA00022630"/>
    </source>
</evidence>
<keyword evidence="3" id="KW-0285">Flavoprotein</keyword>
<dbReference type="Pfam" id="PF07992">
    <property type="entry name" value="Pyr_redox_2"/>
    <property type="match status" value="1"/>
</dbReference>
<dbReference type="EMBL" id="RCUX01000003">
    <property type="protein sequence ID" value="RLP76987.1"/>
    <property type="molecule type" value="Genomic_DNA"/>
</dbReference>
<organism evidence="7 8">
    <name type="scientific">Mycetocola tolaasinivorans</name>
    <dbReference type="NCBI Taxonomy" id="76635"/>
    <lineage>
        <taxon>Bacteria</taxon>
        <taxon>Bacillati</taxon>
        <taxon>Actinomycetota</taxon>
        <taxon>Actinomycetes</taxon>
        <taxon>Micrococcales</taxon>
        <taxon>Microbacteriaceae</taxon>
        <taxon>Mycetocola</taxon>
    </lineage>
</organism>
<dbReference type="GO" id="GO:0019646">
    <property type="term" value="P:aerobic electron transport chain"/>
    <property type="evidence" value="ECO:0007669"/>
    <property type="project" value="TreeGrafter"/>
</dbReference>
<dbReference type="AlphaFoldDB" id="A0A3L7A9W5"/>